<sequence length="32" mass="3875">MKEYKVINWKMGLSKNSERLEDTLNNYAKQGW</sequence>
<accession>A0A5S5DPD7</accession>
<reference evidence="1 2" key="1">
    <citation type="submission" date="2019-07" db="EMBL/GenBank/DDBJ databases">
        <title>Genomic Encyclopedia of Type Strains, Phase IV (KMG-IV): sequencing the most valuable type-strain genomes for metagenomic binning, comparative biology and taxonomic classification.</title>
        <authorList>
            <person name="Goeker M."/>
        </authorList>
    </citation>
    <scope>NUCLEOTIDE SEQUENCE [LARGE SCALE GENOMIC DNA]</scope>
    <source>
        <strain evidence="1 2">DSM 18961</strain>
    </source>
</reference>
<dbReference type="Proteomes" id="UP000323136">
    <property type="component" value="Unassembled WGS sequence"/>
</dbReference>
<name>A0A5S5DPD7_9FLAO</name>
<evidence type="ECO:0000313" key="1">
    <source>
        <dbReference type="EMBL" id="TYP97544.1"/>
    </source>
</evidence>
<dbReference type="OrthoDB" id="1202795at2"/>
<dbReference type="AlphaFoldDB" id="A0A5S5DPD7"/>
<protein>
    <submittedName>
        <fullName evidence="1">Uncharacterized protein DUF4177</fullName>
    </submittedName>
</protein>
<dbReference type="EMBL" id="VNIA01000004">
    <property type="protein sequence ID" value="TYP97544.1"/>
    <property type="molecule type" value="Genomic_DNA"/>
</dbReference>
<dbReference type="Pfam" id="PF13783">
    <property type="entry name" value="DUF4177"/>
    <property type="match status" value="1"/>
</dbReference>
<proteinExistence type="predicted"/>
<comment type="caution">
    <text evidence="1">The sequence shown here is derived from an EMBL/GenBank/DDBJ whole genome shotgun (WGS) entry which is preliminary data.</text>
</comment>
<keyword evidence="2" id="KW-1185">Reference proteome</keyword>
<dbReference type="RefSeq" id="WP_148870882.1">
    <property type="nucleotide sequence ID" value="NZ_VNIA01000004.1"/>
</dbReference>
<organism evidence="1 2">
    <name type="scientific">Tenacibaculum adriaticum</name>
    <dbReference type="NCBI Taxonomy" id="413713"/>
    <lineage>
        <taxon>Bacteria</taxon>
        <taxon>Pseudomonadati</taxon>
        <taxon>Bacteroidota</taxon>
        <taxon>Flavobacteriia</taxon>
        <taxon>Flavobacteriales</taxon>
        <taxon>Flavobacteriaceae</taxon>
        <taxon>Tenacibaculum</taxon>
    </lineage>
</organism>
<gene>
    <name evidence="1" type="ORF">C7447_104238</name>
</gene>
<dbReference type="InterPro" id="IPR025234">
    <property type="entry name" value="YjzH-like"/>
</dbReference>
<evidence type="ECO:0000313" key="2">
    <source>
        <dbReference type="Proteomes" id="UP000323136"/>
    </source>
</evidence>